<reference evidence="2" key="1">
    <citation type="journal article" date="2019" name="Int. J. Syst. Evol. Microbiol.">
        <title>The Global Catalogue of Microorganisms (GCM) 10K type strain sequencing project: providing services to taxonomists for standard genome sequencing and annotation.</title>
        <authorList>
            <consortium name="The Broad Institute Genomics Platform"/>
            <consortium name="The Broad Institute Genome Sequencing Center for Infectious Disease"/>
            <person name="Wu L."/>
            <person name="Ma J."/>
        </authorList>
    </citation>
    <scope>NUCLEOTIDE SEQUENCE [LARGE SCALE GENOMIC DNA]</scope>
    <source>
        <strain evidence="2">KCTC 33576</strain>
    </source>
</reference>
<dbReference type="EMBL" id="JBHUOP010000003">
    <property type="protein sequence ID" value="MFD2840771.1"/>
    <property type="molecule type" value="Genomic_DNA"/>
</dbReference>
<evidence type="ECO:0000313" key="2">
    <source>
        <dbReference type="Proteomes" id="UP001597391"/>
    </source>
</evidence>
<comment type="caution">
    <text evidence="1">The sequence shown here is derived from an EMBL/GenBank/DDBJ whole genome shotgun (WGS) entry which is preliminary data.</text>
</comment>
<keyword evidence="2" id="KW-1185">Reference proteome</keyword>
<accession>A0ABW5XE60</accession>
<evidence type="ECO:0000313" key="1">
    <source>
        <dbReference type="EMBL" id="MFD2840771.1"/>
    </source>
</evidence>
<dbReference type="Proteomes" id="UP001597391">
    <property type="component" value="Unassembled WGS sequence"/>
</dbReference>
<protein>
    <submittedName>
        <fullName evidence="1">Uncharacterized protein</fullName>
    </submittedName>
</protein>
<sequence>MFSNLIEPLDSTGRARVVVEFARSTALLEKEPTTQLELLLALRESVDRAMYWQAPDAEDKLLAQPQVASALRPLAVAVSPYCPDWWVDAMAPGQQRVQPANSPSIEYQEAWQAGAGVRQWYSQAIADETAAQTYIPDPAANYTGMWWSTPAHYSVPATTRVLDGLGPVALWAQEDTQTPQYAVSYPISLIGPCRVLEITSAHDYARLVEKYPMRMTRSRFHDWYRVTGSVDEWYIPHWGLIAKDYEAVHLTTAAYLEGATKRIPISGGSTLMAGWSPDVTYWVGNCAVLGGRPEEWQLAAQGSNNLWLAA</sequence>
<gene>
    <name evidence="1" type="ORF">ACFSYH_09325</name>
</gene>
<name>A0ABW5XE60_9MICO</name>
<organism evidence="1 2">
    <name type="scientific">Populibacterium corticicola</name>
    <dbReference type="NCBI Taxonomy" id="1812826"/>
    <lineage>
        <taxon>Bacteria</taxon>
        <taxon>Bacillati</taxon>
        <taxon>Actinomycetota</taxon>
        <taxon>Actinomycetes</taxon>
        <taxon>Micrococcales</taxon>
        <taxon>Jonesiaceae</taxon>
        <taxon>Populibacterium</taxon>
    </lineage>
</organism>
<proteinExistence type="predicted"/>